<keyword evidence="6 7" id="KW-0472">Membrane</keyword>
<dbReference type="KEGG" id="tsph:KIH39_17700"/>
<dbReference type="InterPro" id="IPR010627">
    <property type="entry name" value="Prepilin_pept_A24_N"/>
</dbReference>
<name>A0A8E6ESG2_9BACT</name>
<evidence type="ECO:0000256" key="7">
    <source>
        <dbReference type="SAM" id="Phobius"/>
    </source>
</evidence>
<dbReference type="GO" id="GO:0006465">
    <property type="term" value="P:signal peptide processing"/>
    <property type="evidence" value="ECO:0007669"/>
    <property type="project" value="TreeGrafter"/>
</dbReference>
<dbReference type="RefSeq" id="WP_213494556.1">
    <property type="nucleotide sequence ID" value="NZ_CP074694.1"/>
</dbReference>
<comment type="similarity">
    <text evidence="2">Belongs to the peptidase A24 family.</text>
</comment>
<accession>A0A8E6ESG2</accession>
<feature type="transmembrane region" description="Helical" evidence="7">
    <location>
        <begin position="124"/>
        <end position="147"/>
    </location>
</feature>
<feature type="transmembrane region" description="Helical" evidence="7">
    <location>
        <begin position="6"/>
        <end position="31"/>
    </location>
</feature>
<evidence type="ECO:0000256" key="4">
    <source>
        <dbReference type="ARBA" id="ARBA00022692"/>
    </source>
</evidence>
<evidence type="ECO:0000256" key="2">
    <source>
        <dbReference type="ARBA" id="ARBA00005801"/>
    </source>
</evidence>
<dbReference type="PANTHER" id="PTHR30487:SF0">
    <property type="entry name" value="PREPILIN LEADER PEPTIDASE_N-METHYLTRANSFERASE-RELATED"/>
    <property type="match status" value="1"/>
</dbReference>
<evidence type="ECO:0000256" key="3">
    <source>
        <dbReference type="ARBA" id="ARBA00022475"/>
    </source>
</evidence>
<feature type="transmembrane region" description="Helical" evidence="7">
    <location>
        <begin position="341"/>
        <end position="365"/>
    </location>
</feature>
<dbReference type="GO" id="GO:0005886">
    <property type="term" value="C:plasma membrane"/>
    <property type="evidence" value="ECO:0007669"/>
    <property type="project" value="UniProtKB-SubCell"/>
</dbReference>
<sequence length="375" mass="42048">MGFPLFVFEPYFLICAFVLGTIIGSLLNVCIYRLPLEKSILWPGSRCMNCLTPLRGWSNIPVLSYIISRGKCRHCGVPYSSRYMWIELMTGTLFALLFYVEFHWNVEGIPFIKTHKYRLEHGDIPWQMLVLFVRDALFLSYLIVATWCDIDHKLIPLTVTLPGTVFGLIFTTLLPWPWPNNPMVAAGLPNNQGWFMPELHGLIPAGLTAWPVWGPLPEFLPPGSIQLGLANALAGALAGMFFVRAVRFLFMIVLGREPLGLGDADLMMMVGAFLGWQMTIISFFVGCLAALFINLPLEIFKKKDQEEGFPFGPGLVLGTLITWFSWRWLGRELQDILFSPFILGALAVFMSGGILVITPLVTFVLNRGPEEPAGK</sequence>
<evidence type="ECO:0000259" key="8">
    <source>
        <dbReference type="Pfam" id="PF01478"/>
    </source>
</evidence>
<feature type="transmembrane region" description="Helical" evidence="7">
    <location>
        <begin position="83"/>
        <end position="104"/>
    </location>
</feature>
<evidence type="ECO:0000313" key="11">
    <source>
        <dbReference type="Proteomes" id="UP000676194"/>
    </source>
</evidence>
<feature type="transmembrane region" description="Helical" evidence="7">
    <location>
        <begin position="154"/>
        <end position="174"/>
    </location>
</feature>
<keyword evidence="5 7" id="KW-1133">Transmembrane helix</keyword>
<reference evidence="10" key="1">
    <citation type="submission" date="2021-05" db="EMBL/GenBank/DDBJ databases">
        <title>Complete genome sequence of the cellulolytic planctomycete Telmatocola sphagniphila SP2T and characterization of the first cellulase from planctomycetes.</title>
        <authorList>
            <person name="Rakitin A.L."/>
            <person name="Beletsky A.V."/>
            <person name="Naumoff D.G."/>
            <person name="Kulichevskaya I.S."/>
            <person name="Mardanov A.V."/>
            <person name="Ravin N.V."/>
            <person name="Dedysh S.N."/>
        </authorList>
    </citation>
    <scope>NUCLEOTIDE SEQUENCE</scope>
    <source>
        <strain evidence="10">SP2T</strain>
    </source>
</reference>
<proteinExistence type="inferred from homology"/>
<dbReference type="EMBL" id="CP074694">
    <property type="protein sequence ID" value="QVL30679.1"/>
    <property type="molecule type" value="Genomic_DNA"/>
</dbReference>
<evidence type="ECO:0000256" key="1">
    <source>
        <dbReference type="ARBA" id="ARBA00004651"/>
    </source>
</evidence>
<dbReference type="GO" id="GO:0004190">
    <property type="term" value="F:aspartic-type endopeptidase activity"/>
    <property type="evidence" value="ECO:0007669"/>
    <property type="project" value="InterPro"/>
</dbReference>
<gene>
    <name evidence="10" type="ORF">KIH39_17700</name>
</gene>
<feature type="transmembrane region" description="Helical" evidence="7">
    <location>
        <begin position="274"/>
        <end position="297"/>
    </location>
</feature>
<feature type="domain" description="Prepilin peptidase A24 N-terminal" evidence="9">
    <location>
        <begin position="18"/>
        <end position="99"/>
    </location>
</feature>
<organism evidence="10 11">
    <name type="scientific">Telmatocola sphagniphila</name>
    <dbReference type="NCBI Taxonomy" id="1123043"/>
    <lineage>
        <taxon>Bacteria</taxon>
        <taxon>Pseudomonadati</taxon>
        <taxon>Planctomycetota</taxon>
        <taxon>Planctomycetia</taxon>
        <taxon>Gemmatales</taxon>
        <taxon>Gemmataceae</taxon>
    </lineage>
</organism>
<evidence type="ECO:0000313" key="10">
    <source>
        <dbReference type="EMBL" id="QVL30679.1"/>
    </source>
</evidence>
<protein>
    <submittedName>
        <fullName evidence="10">Prepilin peptidase</fullName>
    </submittedName>
</protein>
<dbReference type="Pfam" id="PF01478">
    <property type="entry name" value="Peptidase_A24"/>
    <property type="match status" value="1"/>
</dbReference>
<dbReference type="PANTHER" id="PTHR30487">
    <property type="entry name" value="TYPE 4 PREPILIN-LIKE PROTEINS LEADER PEPTIDE-PROCESSING ENZYME"/>
    <property type="match status" value="1"/>
</dbReference>
<dbReference type="InterPro" id="IPR050882">
    <property type="entry name" value="Prepilin_peptidase/N-MTase"/>
</dbReference>
<keyword evidence="4 7" id="KW-0812">Transmembrane</keyword>
<feature type="transmembrane region" description="Helical" evidence="7">
    <location>
        <begin position="228"/>
        <end position="254"/>
    </location>
</feature>
<dbReference type="InterPro" id="IPR000045">
    <property type="entry name" value="Prepilin_IV_endopep_pep"/>
</dbReference>
<keyword evidence="11" id="KW-1185">Reference proteome</keyword>
<evidence type="ECO:0000259" key="9">
    <source>
        <dbReference type="Pfam" id="PF06750"/>
    </source>
</evidence>
<dbReference type="Proteomes" id="UP000676194">
    <property type="component" value="Chromosome"/>
</dbReference>
<feature type="transmembrane region" description="Helical" evidence="7">
    <location>
        <begin position="309"/>
        <end position="329"/>
    </location>
</feature>
<dbReference type="Pfam" id="PF06750">
    <property type="entry name" value="A24_N_bact"/>
    <property type="match status" value="1"/>
</dbReference>
<feature type="domain" description="Prepilin type IV endopeptidase peptidase" evidence="8">
    <location>
        <begin position="202"/>
        <end position="293"/>
    </location>
</feature>
<dbReference type="AlphaFoldDB" id="A0A8E6ESG2"/>
<evidence type="ECO:0000256" key="5">
    <source>
        <dbReference type="ARBA" id="ARBA00022989"/>
    </source>
</evidence>
<evidence type="ECO:0000256" key="6">
    <source>
        <dbReference type="ARBA" id="ARBA00023136"/>
    </source>
</evidence>
<comment type="subcellular location">
    <subcellularLocation>
        <location evidence="1">Cell membrane</location>
        <topology evidence="1">Multi-pass membrane protein</topology>
    </subcellularLocation>
</comment>
<dbReference type="Gene3D" id="1.20.120.1220">
    <property type="match status" value="1"/>
</dbReference>
<keyword evidence="3" id="KW-1003">Cell membrane</keyword>